<reference evidence="3 4" key="1">
    <citation type="submission" date="2020-07" db="EMBL/GenBank/DDBJ databases">
        <title>Sequencing the genomes of 1000 actinobacteria strains.</title>
        <authorList>
            <person name="Klenk H.-P."/>
        </authorList>
    </citation>
    <scope>NUCLEOTIDE SEQUENCE [LARGE SCALE GENOMIC DNA]</scope>
    <source>
        <strain evidence="3 4">DSM 45772</strain>
    </source>
</reference>
<keyword evidence="1" id="KW-0812">Transmembrane</keyword>
<dbReference type="InterPro" id="IPR011330">
    <property type="entry name" value="Glyco_hydro/deAcase_b/a-brl"/>
</dbReference>
<dbReference type="AlphaFoldDB" id="A0A7Y9J5U6"/>
<dbReference type="CDD" id="cd10917">
    <property type="entry name" value="CE4_NodB_like_6s_7s"/>
    <property type="match status" value="1"/>
</dbReference>
<organism evidence="3 4">
    <name type="scientific">Actinomycetospora corticicola</name>
    <dbReference type="NCBI Taxonomy" id="663602"/>
    <lineage>
        <taxon>Bacteria</taxon>
        <taxon>Bacillati</taxon>
        <taxon>Actinomycetota</taxon>
        <taxon>Actinomycetes</taxon>
        <taxon>Pseudonocardiales</taxon>
        <taxon>Pseudonocardiaceae</taxon>
        <taxon>Actinomycetospora</taxon>
    </lineage>
</organism>
<dbReference type="PROSITE" id="PS51677">
    <property type="entry name" value="NODB"/>
    <property type="match status" value="1"/>
</dbReference>
<evidence type="ECO:0000259" key="2">
    <source>
        <dbReference type="PROSITE" id="PS51677"/>
    </source>
</evidence>
<dbReference type="Gene3D" id="3.20.20.370">
    <property type="entry name" value="Glycoside hydrolase/deacetylase"/>
    <property type="match status" value="1"/>
</dbReference>
<evidence type="ECO:0000313" key="3">
    <source>
        <dbReference type="EMBL" id="NYD35934.1"/>
    </source>
</evidence>
<feature type="domain" description="NodB homology" evidence="2">
    <location>
        <begin position="91"/>
        <end position="273"/>
    </location>
</feature>
<keyword evidence="4" id="KW-1185">Reference proteome</keyword>
<dbReference type="Pfam" id="PF01522">
    <property type="entry name" value="Polysacc_deac_1"/>
    <property type="match status" value="1"/>
</dbReference>
<gene>
    <name evidence="3" type="ORF">BJ983_002036</name>
</gene>
<dbReference type="PANTHER" id="PTHR10587:SF137">
    <property type="entry name" value="4-DEOXY-4-FORMAMIDO-L-ARABINOSE-PHOSPHOUNDECAPRENOL DEFORMYLASE ARND-RELATED"/>
    <property type="match status" value="1"/>
</dbReference>
<accession>A0A7Y9J5U6</accession>
<evidence type="ECO:0000313" key="4">
    <source>
        <dbReference type="Proteomes" id="UP000535890"/>
    </source>
</evidence>
<dbReference type="InterPro" id="IPR002509">
    <property type="entry name" value="NODB_dom"/>
</dbReference>
<proteinExistence type="predicted"/>
<dbReference type="PANTHER" id="PTHR10587">
    <property type="entry name" value="GLYCOSYL TRANSFERASE-RELATED"/>
    <property type="match status" value="1"/>
</dbReference>
<sequence>MVAVLTRRRRVILRQIVRPPYIYRWAGLLTIVGLFAGVTALVLVDRAPATNLAAGPVVELPVATAPAVLPLSPERPTISPTLLTTTGGAGKAVALTFDDGPDPASTPRILDLLAEHGMRATFCMVGRQAQAHPDLVRRVVAEGHRLCNHTITHDPGIGVRSPDVMNRQLRASRDLLRDVSSGADVDYFRAPEGRWSPALIRMSATDGMRALGWDVDPLDWTLPGTAAIVQRVEQRVKPGSVVLLHDGGGPRAQTVAAVEQLLPWLTARGYSAVLPR</sequence>
<name>A0A7Y9J5U6_9PSEU</name>
<dbReference type="Proteomes" id="UP000535890">
    <property type="component" value="Unassembled WGS sequence"/>
</dbReference>
<dbReference type="InterPro" id="IPR050248">
    <property type="entry name" value="Polysacc_deacetylase_ArnD"/>
</dbReference>
<dbReference type="GO" id="GO:0005975">
    <property type="term" value="P:carbohydrate metabolic process"/>
    <property type="evidence" value="ECO:0007669"/>
    <property type="project" value="InterPro"/>
</dbReference>
<dbReference type="SUPFAM" id="SSF88713">
    <property type="entry name" value="Glycoside hydrolase/deacetylase"/>
    <property type="match status" value="1"/>
</dbReference>
<feature type="transmembrane region" description="Helical" evidence="1">
    <location>
        <begin position="21"/>
        <end position="44"/>
    </location>
</feature>
<dbReference type="EMBL" id="JACCBN010000001">
    <property type="protein sequence ID" value="NYD35934.1"/>
    <property type="molecule type" value="Genomic_DNA"/>
</dbReference>
<protein>
    <submittedName>
        <fullName evidence="3">Peptidoglycan/xylan/chitin deacetylase (PgdA/CDA1 family)</fullName>
    </submittedName>
</protein>
<evidence type="ECO:0000256" key="1">
    <source>
        <dbReference type="SAM" id="Phobius"/>
    </source>
</evidence>
<comment type="caution">
    <text evidence="3">The sequence shown here is derived from an EMBL/GenBank/DDBJ whole genome shotgun (WGS) entry which is preliminary data.</text>
</comment>
<keyword evidence="1" id="KW-1133">Transmembrane helix</keyword>
<keyword evidence="1" id="KW-0472">Membrane</keyword>
<dbReference type="RefSeq" id="WP_218890202.1">
    <property type="nucleotide sequence ID" value="NZ_BAABHP010000007.1"/>
</dbReference>
<dbReference type="GO" id="GO:0016810">
    <property type="term" value="F:hydrolase activity, acting on carbon-nitrogen (but not peptide) bonds"/>
    <property type="evidence" value="ECO:0007669"/>
    <property type="project" value="InterPro"/>
</dbReference>